<accession>A0AAW1IB31</accession>
<reference evidence="3 4" key="1">
    <citation type="journal article" date="2024" name="BMC Genomics">
        <title>De novo assembly and annotation of Popillia japonica's genome with initial clues to its potential as an invasive pest.</title>
        <authorList>
            <person name="Cucini C."/>
            <person name="Boschi S."/>
            <person name="Funari R."/>
            <person name="Cardaioli E."/>
            <person name="Iannotti N."/>
            <person name="Marturano G."/>
            <person name="Paoli F."/>
            <person name="Bruttini M."/>
            <person name="Carapelli A."/>
            <person name="Frati F."/>
            <person name="Nardi F."/>
        </authorList>
    </citation>
    <scope>NUCLEOTIDE SEQUENCE [LARGE SCALE GENOMIC DNA]</scope>
    <source>
        <strain evidence="3">DMR45628</strain>
    </source>
</reference>
<name>A0AAW1IB31_POPJA</name>
<keyword evidence="1" id="KW-0378">Hydrolase</keyword>
<protein>
    <submittedName>
        <fullName evidence="3">Uncharacterized protein</fullName>
    </submittedName>
</protein>
<dbReference type="GO" id="GO:0047499">
    <property type="term" value="F:calcium-independent phospholipase A2 activity"/>
    <property type="evidence" value="ECO:0007669"/>
    <property type="project" value="TreeGrafter"/>
</dbReference>
<dbReference type="PANTHER" id="PTHR24185:SF1">
    <property type="entry name" value="CALCIUM-INDEPENDENT PHOSPHOLIPASE A2-GAMMA"/>
    <property type="match status" value="1"/>
</dbReference>
<proteinExistence type="predicted"/>
<organism evidence="3 4">
    <name type="scientific">Popillia japonica</name>
    <name type="common">Japanese beetle</name>
    <dbReference type="NCBI Taxonomy" id="7064"/>
    <lineage>
        <taxon>Eukaryota</taxon>
        <taxon>Metazoa</taxon>
        <taxon>Ecdysozoa</taxon>
        <taxon>Arthropoda</taxon>
        <taxon>Hexapoda</taxon>
        <taxon>Insecta</taxon>
        <taxon>Pterygota</taxon>
        <taxon>Neoptera</taxon>
        <taxon>Endopterygota</taxon>
        <taxon>Coleoptera</taxon>
        <taxon>Polyphaga</taxon>
        <taxon>Scarabaeiformia</taxon>
        <taxon>Scarabaeidae</taxon>
        <taxon>Rutelinae</taxon>
        <taxon>Popillia</taxon>
    </lineage>
</organism>
<evidence type="ECO:0000256" key="2">
    <source>
        <dbReference type="ARBA" id="ARBA00022963"/>
    </source>
</evidence>
<evidence type="ECO:0000313" key="3">
    <source>
        <dbReference type="EMBL" id="KAK9686353.1"/>
    </source>
</evidence>
<evidence type="ECO:0000313" key="4">
    <source>
        <dbReference type="Proteomes" id="UP001458880"/>
    </source>
</evidence>
<comment type="caution">
    <text evidence="3">The sequence shown here is derived from an EMBL/GenBank/DDBJ whole genome shotgun (WGS) entry which is preliminary data.</text>
</comment>
<dbReference type="PANTHER" id="PTHR24185">
    <property type="entry name" value="CALCIUM-INDEPENDENT PHOSPHOLIPASE A2-GAMMA"/>
    <property type="match status" value="1"/>
</dbReference>
<sequence>MDNTNVQAANVSSWKNKFMKIIDSATDTEAVNTMLSDLLPNNVYYRFNPYLTEMLSMVEIDPLKLEQLEKDAIMYLRRNEDKFQRAAKSLLEKRTVTQKAMDWIHLQKDLLGFNGK</sequence>
<keyword evidence="4" id="KW-1185">Reference proteome</keyword>
<keyword evidence="2" id="KW-0443">Lipid metabolism</keyword>
<dbReference type="Proteomes" id="UP001458880">
    <property type="component" value="Unassembled WGS sequence"/>
</dbReference>
<gene>
    <name evidence="3" type="ORF">QE152_g37233</name>
</gene>
<keyword evidence="2" id="KW-0442">Lipid degradation</keyword>
<dbReference type="Gene3D" id="3.40.1090.10">
    <property type="entry name" value="Cytosolic phospholipase A2 catalytic domain"/>
    <property type="match status" value="1"/>
</dbReference>
<dbReference type="GO" id="GO:0016020">
    <property type="term" value="C:membrane"/>
    <property type="evidence" value="ECO:0007669"/>
    <property type="project" value="TreeGrafter"/>
</dbReference>
<dbReference type="GO" id="GO:0016042">
    <property type="term" value="P:lipid catabolic process"/>
    <property type="evidence" value="ECO:0007669"/>
    <property type="project" value="UniProtKB-KW"/>
</dbReference>
<dbReference type="AlphaFoldDB" id="A0AAW1IB31"/>
<evidence type="ECO:0000256" key="1">
    <source>
        <dbReference type="ARBA" id="ARBA00022801"/>
    </source>
</evidence>
<dbReference type="GO" id="GO:0019369">
    <property type="term" value="P:arachidonate metabolic process"/>
    <property type="evidence" value="ECO:0007669"/>
    <property type="project" value="TreeGrafter"/>
</dbReference>
<dbReference type="EMBL" id="JASPKY010000710">
    <property type="protein sequence ID" value="KAK9686353.1"/>
    <property type="molecule type" value="Genomic_DNA"/>
</dbReference>